<reference evidence="1" key="1">
    <citation type="submission" date="2021-01" db="EMBL/GenBank/DDBJ databases">
        <authorList>
            <consortium name="Genoscope - CEA"/>
            <person name="William W."/>
        </authorList>
    </citation>
    <scope>NUCLEOTIDE SEQUENCE</scope>
</reference>
<dbReference type="Proteomes" id="UP001295469">
    <property type="component" value="Chromosome A02"/>
</dbReference>
<name>A0A816X843_BRANA</name>
<gene>
    <name evidence="1" type="ORF">DARMORV10_A02P35980.1</name>
</gene>
<proteinExistence type="predicted"/>
<dbReference type="AlphaFoldDB" id="A0A816X843"/>
<dbReference type="EMBL" id="HG994356">
    <property type="protein sequence ID" value="CAF2143717.1"/>
    <property type="molecule type" value="Genomic_DNA"/>
</dbReference>
<organism evidence="1">
    <name type="scientific">Brassica napus</name>
    <name type="common">Rape</name>
    <dbReference type="NCBI Taxonomy" id="3708"/>
    <lineage>
        <taxon>Eukaryota</taxon>
        <taxon>Viridiplantae</taxon>
        <taxon>Streptophyta</taxon>
        <taxon>Embryophyta</taxon>
        <taxon>Tracheophyta</taxon>
        <taxon>Spermatophyta</taxon>
        <taxon>Magnoliopsida</taxon>
        <taxon>eudicotyledons</taxon>
        <taxon>Gunneridae</taxon>
        <taxon>Pentapetalae</taxon>
        <taxon>rosids</taxon>
        <taxon>malvids</taxon>
        <taxon>Brassicales</taxon>
        <taxon>Brassicaceae</taxon>
        <taxon>Brassiceae</taxon>
        <taxon>Brassica</taxon>
    </lineage>
</organism>
<protein>
    <submittedName>
        <fullName evidence="1">(rape) hypothetical protein</fullName>
    </submittedName>
</protein>
<accession>A0A816X843</accession>
<evidence type="ECO:0000313" key="1">
    <source>
        <dbReference type="EMBL" id="CAF2143717.1"/>
    </source>
</evidence>
<feature type="non-terminal residue" evidence="1">
    <location>
        <position position="178"/>
    </location>
</feature>
<sequence>ASCKVGFHNRSKCPVTQLLLRSNPTIQSSQPPQPVRNRRRWSCQQAPLLLGRNKVESLLELERISLPSKSSAVKLVVSILDTLNPVVKFVGVVNAKEKVIAETMHQLSLEINGEFKPVGNDAPTTTTNLTENKMENFHEMIHYITLLFMLSRASKTDLTLCYFMNFNRTDLRFMELRR</sequence>